<accession>A0A919DLZ5</accession>
<comment type="caution">
    <text evidence="2">The sequence shown here is derived from an EMBL/GenBank/DDBJ whole genome shotgun (WGS) entry which is preliminary data.</text>
</comment>
<reference evidence="2" key="2">
    <citation type="submission" date="2020-09" db="EMBL/GenBank/DDBJ databases">
        <authorList>
            <person name="Sun Q."/>
            <person name="Ohkuma M."/>
        </authorList>
    </citation>
    <scope>NUCLEOTIDE SEQUENCE</scope>
    <source>
        <strain evidence="2">JCM 4784</strain>
    </source>
</reference>
<gene>
    <name evidence="2" type="ORF">GCM10018785_29230</name>
</gene>
<name>A0A919DLZ5_9ACTN</name>
<proteinExistence type="predicted"/>
<dbReference type="AlphaFoldDB" id="A0A919DLZ5"/>
<evidence type="ECO:0000313" key="3">
    <source>
        <dbReference type="Proteomes" id="UP000608024"/>
    </source>
</evidence>
<keyword evidence="1" id="KW-0472">Membrane</keyword>
<sequence>MRWTIIVAAAGKLEGMTTTELPVPRWAERVAQVIPLILLPQCVWRLPFAFGFDMGTGTGSIGSLWISVPYVFTLSLLTEALALLSFGLVRGWGEVAPAWVPLVGGRRLHPAVALVPAVAGGLGATLLFGPFTLGALGLGFSFDQFDSGAWELLFRVCVLPVGLWGPLVLVLAAHYGIRRRRTAARVPGPAAGTAAR</sequence>
<evidence type="ECO:0000256" key="1">
    <source>
        <dbReference type="SAM" id="Phobius"/>
    </source>
</evidence>
<keyword evidence="3" id="KW-1185">Reference proteome</keyword>
<feature type="transmembrane region" description="Helical" evidence="1">
    <location>
        <begin position="152"/>
        <end position="175"/>
    </location>
</feature>
<keyword evidence="1" id="KW-1133">Transmembrane helix</keyword>
<feature type="transmembrane region" description="Helical" evidence="1">
    <location>
        <begin position="110"/>
        <end position="132"/>
    </location>
</feature>
<dbReference type="Proteomes" id="UP000608024">
    <property type="component" value="Unassembled WGS sequence"/>
</dbReference>
<keyword evidence="1" id="KW-0812">Transmembrane</keyword>
<organism evidence="2 3">
    <name type="scientific">Streptomyces longispororuber</name>
    <dbReference type="NCBI Taxonomy" id="68230"/>
    <lineage>
        <taxon>Bacteria</taxon>
        <taxon>Bacillati</taxon>
        <taxon>Actinomycetota</taxon>
        <taxon>Actinomycetes</taxon>
        <taxon>Kitasatosporales</taxon>
        <taxon>Streptomycetaceae</taxon>
        <taxon>Streptomyces</taxon>
    </lineage>
</organism>
<protein>
    <submittedName>
        <fullName evidence="2">Uncharacterized protein</fullName>
    </submittedName>
</protein>
<dbReference type="EMBL" id="BNBT01000035">
    <property type="protein sequence ID" value="GHE58150.1"/>
    <property type="molecule type" value="Genomic_DNA"/>
</dbReference>
<reference evidence="2" key="1">
    <citation type="journal article" date="2014" name="Int. J. Syst. Evol. Microbiol.">
        <title>Complete genome sequence of Corynebacterium casei LMG S-19264T (=DSM 44701T), isolated from a smear-ripened cheese.</title>
        <authorList>
            <consortium name="US DOE Joint Genome Institute (JGI-PGF)"/>
            <person name="Walter F."/>
            <person name="Albersmeier A."/>
            <person name="Kalinowski J."/>
            <person name="Ruckert C."/>
        </authorList>
    </citation>
    <scope>NUCLEOTIDE SEQUENCE</scope>
    <source>
        <strain evidence="2">JCM 4784</strain>
    </source>
</reference>
<evidence type="ECO:0000313" key="2">
    <source>
        <dbReference type="EMBL" id="GHE58150.1"/>
    </source>
</evidence>